<sequence length="505" mass="56784">MTQGNTLALDIVTPKIWAERHAPPTLALDSAAVRTRQLLKPPRKQRSKPVSDKRLDLKKLRDAQTQMRKLPTNGSLLDPFHTLPIKSNPQVVHAAQYYFQVWAPQHGRGFAFEGYANPYLSLLWPFALQNDIYFEALIALCRAALLISLGSPSHKDAMFVTHRNNVMNKLRQRLQCPDLCANDTTILVVATLGTIDYILGDHSSAGTHLSGMRQIIKIRGDLKSNTPWERLLQTNVAAYEALWSFVQASTVTPPAQPQSLETTSDTLEKTQLPIYMSHPFPQEACEMLAKLPRGFSDLGLTGILSLQIIRLLTIFTTLASSPSLADLDKDEKSTIQPKIRNLIEDLHRLETLQVTEMERFLVHALVSYCFLLRHVLFNDLIDGFYESALKRITDVALAQKSHLHPSAEHKCYLWCYLIIGTTLQLAEVPPCDWPSVMPILLDCYPEGRVWKSLRAESAAFFWPASIENLAQSAFDQAMARKCQVGNHSTVKRSGHNTMAIRNVIS</sequence>
<gene>
    <name evidence="1" type="ORF">PV10_04774</name>
</gene>
<dbReference type="PANTHER" id="PTHR37540">
    <property type="entry name" value="TRANSCRIPTION FACTOR (ACR-2), PUTATIVE-RELATED-RELATED"/>
    <property type="match status" value="1"/>
</dbReference>
<evidence type="ECO:0000313" key="1">
    <source>
        <dbReference type="EMBL" id="KIV93568.1"/>
    </source>
</evidence>
<organism evidence="1 2">
    <name type="scientific">Exophiala mesophila</name>
    <name type="common">Black yeast-like fungus</name>
    <dbReference type="NCBI Taxonomy" id="212818"/>
    <lineage>
        <taxon>Eukaryota</taxon>
        <taxon>Fungi</taxon>
        <taxon>Dikarya</taxon>
        <taxon>Ascomycota</taxon>
        <taxon>Pezizomycotina</taxon>
        <taxon>Eurotiomycetes</taxon>
        <taxon>Chaetothyriomycetidae</taxon>
        <taxon>Chaetothyriales</taxon>
        <taxon>Herpotrichiellaceae</taxon>
        <taxon>Exophiala</taxon>
    </lineage>
</organism>
<dbReference type="HOGENOM" id="CLU_032227_2_0_1"/>
<protein>
    <recommendedName>
        <fullName evidence="3">Transcription factor domain-containing protein</fullName>
    </recommendedName>
</protein>
<dbReference type="Pfam" id="PF11951">
    <property type="entry name" value="Fungal_trans_2"/>
    <property type="match status" value="1"/>
</dbReference>
<dbReference type="GeneID" id="27322619"/>
<reference evidence="1 2" key="1">
    <citation type="submission" date="2015-01" db="EMBL/GenBank/DDBJ databases">
        <title>The Genome Sequence of Exophiala mesophila CBS40295.</title>
        <authorList>
            <consortium name="The Broad Institute Genomics Platform"/>
            <person name="Cuomo C."/>
            <person name="de Hoog S."/>
            <person name="Gorbushina A."/>
            <person name="Stielow B."/>
            <person name="Teixiera M."/>
            <person name="Abouelleil A."/>
            <person name="Chapman S.B."/>
            <person name="Priest M."/>
            <person name="Young S.K."/>
            <person name="Wortman J."/>
            <person name="Nusbaum C."/>
            <person name="Birren B."/>
        </authorList>
    </citation>
    <scope>NUCLEOTIDE SEQUENCE [LARGE SCALE GENOMIC DNA]</scope>
    <source>
        <strain evidence="1 2">CBS 40295</strain>
    </source>
</reference>
<proteinExistence type="predicted"/>
<dbReference type="VEuPathDB" id="FungiDB:PV10_04774"/>
<dbReference type="AlphaFoldDB" id="A0A0D2A3L3"/>
<dbReference type="PANTHER" id="PTHR37540:SF5">
    <property type="entry name" value="TRANSCRIPTION FACTOR DOMAIN-CONTAINING PROTEIN"/>
    <property type="match status" value="1"/>
</dbReference>
<evidence type="ECO:0000313" key="2">
    <source>
        <dbReference type="Proteomes" id="UP000054302"/>
    </source>
</evidence>
<dbReference type="OrthoDB" id="3469225at2759"/>
<name>A0A0D2A3L3_EXOME</name>
<keyword evidence="2" id="KW-1185">Reference proteome</keyword>
<dbReference type="Proteomes" id="UP000054302">
    <property type="component" value="Unassembled WGS sequence"/>
</dbReference>
<dbReference type="InterPro" id="IPR021858">
    <property type="entry name" value="Fun_TF"/>
</dbReference>
<dbReference type="RefSeq" id="XP_016225142.1">
    <property type="nucleotide sequence ID" value="XM_016369354.1"/>
</dbReference>
<dbReference type="EMBL" id="KN847522">
    <property type="protein sequence ID" value="KIV93568.1"/>
    <property type="molecule type" value="Genomic_DNA"/>
</dbReference>
<accession>A0A0D2A3L3</accession>
<evidence type="ECO:0008006" key="3">
    <source>
        <dbReference type="Google" id="ProtNLM"/>
    </source>
</evidence>